<dbReference type="PANTHER" id="PTHR12393:SF6">
    <property type="entry name" value="SPHINGOMYELIN PHOSPHODIESTERASE 2"/>
    <property type="match status" value="1"/>
</dbReference>
<dbReference type="EMBL" id="JAEHOD010000090">
    <property type="protein sequence ID" value="KAG2428824.1"/>
    <property type="molecule type" value="Genomic_DNA"/>
</dbReference>
<evidence type="ECO:0000313" key="2">
    <source>
        <dbReference type="EMBL" id="KAG2428824.1"/>
    </source>
</evidence>
<dbReference type="GO" id="GO:0071944">
    <property type="term" value="C:cell periphery"/>
    <property type="evidence" value="ECO:0007669"/>
    <property type="project" value="TreeGrafter"/>
</dbReference>
<dbReference type="PANTHER" id="PTHR12393">
    <property type="entry name" value="SPHINGOMYELIN PHOSPHODIESTERASE RELATED"/>
    <property type="match status" value="1"/>
</dbReference>
<name>A0A835SV53_9CHLO</name>
<comment type="caution">
    <text evidence="2">The sequence shown here is derived from an EMBL/GenBank/DDBJ whole genome shotgun (WGS) entry which is preliminary data.</text>
</comment>
<dbReference type="Proteomes" id="UP000613740">
    <property type="component" value="Unassembled WGS sequence"/>
</dbReference>
<feature type="region of interest" description="Disordered" evidence="1">
    <location>
        <begin position="23"/>
        <end position="42"/>
    </location>
</feature>
<gene>
    <name evidence="2" type="ORF">HYH02_014236</name>
</gene>
<evidence type="ECO:0000313" key="3">
    <source>
        <dbReference type="Proteomes" id="UP000613740"/>
    </source>
</evidence>
<feature type="region of interest" description="Disordered" evidence="1">
    <location>
        <begin position="144"/>
        <end position="168"/>
    </location>
</feature>
<dbReference type="AlphaFoldDB" id="A0A835SV53"/>
<proteinExistence type="predicted"/>
<dbReference type="OrthoDB" id="558662at2759"/>
<dbReference type="GO" id="GO:0030149">
    <property type="term" value="P:sphingolipid catabolic process"/>
    <property type="evidence" value="ECO:0007669"/>
    <property type="project" value="TreeGrafter"/>
</dbReference>
<dbReference type="GO" id="GO:0016020">
    <property type="term" value="C:membrane"/>
    <property type="evidence" value="ECO:0007669"/>
    <property type="project" value="TreeGrafter"/>
</dbReference>
<keyword evidence="3" id="KW-1185">Reference proteome</keyword>
<evidence type="ECO:0000256" key="1">
    <source>
        <dbReference type="SAM" id="MobiDB-lite"/>
    </source>
</evidence>
<accession>A0A835SV53</accession>
<dbReference type="GO" id="GO:0046513">
    <property type="term" value="P:ceramide biosynthetic process"/>
    <property type="evidence" value="ECO:0007669"/>
    <property type="project" value="TreeGrafter"/>
</dbReference>
<feature type="compositionally biased region" description="Acidic residues" evidence="1">
    <location>
        <begin position="23"/>
        <end position="39"/>
    </location>
</feature>
<reference evidence="2" key="1">
    <citation type="journal article" date="2020" name="bioRxiv">
        <title>Comparative genomics of Chlamydomonas.</title>
        <authorList>
            <person name="Craig R.J."/>
            <person name="Hasan A.R."/>
            <person name="Ness R.W."/>
            <person name="Keightley P.D."/>
        </authorList>
    </citation>
    <scope>NUCLEOTIDE SEQUENCE</scope>
    <source>
        <strain evidence="2">CCAP 11/173</strain>
    </source>
</reference>
<protein>
    <submittedName>
        <fullName evidence="2">Uncharacterized protein</fullName>
    </submittedName>
</protein>
<organism evidence="2 3">
    <name type="scientific">Chlamydomonas schloesseri</name>
    <dbReference type="NCBI Taxonomy" id="2026947"/>
    <lineage>
        <taxon>Eukaryota</taxon>
        <taxon>Viridiplantae</taxon>
        <taxon>Chlorophyta</taxon>
        <taxon>core chlorophytes</taxon>
        <taxon>Chlorophyceae</taxon>
        <taxon>CS clade</taxon>
        <taxon>Chlamydomonadales</taxon>
        <taxon>Chlamydomonadaceae</taxon>
        <taxon>Chlamydomonas</taxon>
    </lineage>
</organism>
<sequence>MRLACERGHLRLEALGALVDSGWEEGEGWEEEEEEEEEEGGHAAGWRRLFSVAAAQGAPLAVLRDLHERRGAAIDLRAMARGGCSVEALEWAVQALQEAAAAAAATEQADGLSLPVGELWVVACAGDFAAADWLCDRGLVSAPQQQLTPPPAAEPRTQMPSGWWLSAR</sequence>
<dbReference type="GO" id="GO:0004620">
    <property type="term" value="F:phospholipase activity"/>
    <property type="evidence" value="ECO:0007669"/>
    <property type="project" value="TreeGrafter"/>
</dbReference>
<dbReference type="GO" id="GO:0005783">
    <property type="term" value="C:endoplasmic reticulum"/>
    <property type="evidence" value="ECO:0007669"/>
    <property type="project" value="TreeGrafter"/>
</dbReference>